<name>A0A1F8AVI7_9BACT</name>
<proteinExistence type="predicted"/>
<dbReference type="AlphaFoldDB" id="A0A1F8AVI7"/>
<dbReference type="STRING" id="1802513.A3E46_02455"/>
<keyword evidence="2" id="KW-1133">Transmembrane helix</keyword>
<evidence type="ECO:0008006" key="5">
    <source>
        <dbReference type="Google" id="ProtNLM"/>
    </source>
</evidence>
<organism evidence="3 4">
    <name type="scientific">Candidatus Woesebacteria bacterium RIFCSPHIGHO2_12_FULL_46_16</name>
    <dbReference type="NCBI Taxonomy" id="1802513"/>
    <lineage>
        <taxon>Bacteria</taxon>
        <taxon>Candidatus Woeseibacteriota</taxon>
    </lineage>
</organism>
<keyword evidence="2" id="KW-0812">Transmembrane</keyword>
<evidence type="ECO:0000313" key="3">
    <source>
        <dbReference type="EMBL" id="OGM55762.1"/>
    </source>
</evidence>
<gene>
    <name evidence="3" type="ORF">A3E46_02455</name>
</gene>
<protein>
    <recommendedName>
        <fullName evidence="5">DUF5673 domain-containing protein</fullName>
    </recommendedName>
</protein>
<feature type="transmembrane region" description="Helical" evidence="2">
    <location>
        <begin position="53"/>
        <end position="71"/>
    </location>
</feature>
<reference evidence="3 4" key="1">
    <citation type="journal article" date="2016" name="Nat. Commun.">
        <title>Thousands of microbial genomes shed light on interconnected biogeochemical processes in an aquifer system.</title>
        <authorList>
            <person name="Anantharaman K."/>
            <person name="Brown C.T."/>
            <person name="Hug L.A."/>
            <person name="Sharon I."/>
            <person name="Castelle C.J."/>
            <person name="Probst A.J."/>
            <person name="Thomas B.C."/>
            <person name="Singh A."/>
            <person name="Wilkins M.J."/>
            <person name="Karaoz U."/>
            <person name="Brodie E.L."/>
            <person name="Williams K.H."/>
            <person name="Hubbard S.S."/>
            <person name="Banfield J.F."/>
        </authorList>
    </citation>
    <scope>NUCLEOTIDE SEQUENCE [LARGE SCALE GENOMIC DNA]</scope>
</reference>
<accession>A0A1F8AVI7</accession>
<feature type="region of interest" description="Disordered" evidence="1">
    <location>
        <begin position="1"/>
        <end position="26"/>
    </location>
</feature>
<keyword evidence="2" id="KW-0472">Membrane</keyword>
<evidence type="ECO:0000256" key="1">
    <source>
        <dbReference type="SAM" id="MobiDB-lite"/>
    </source>
</evidence>
<dbReference type="EMBL" id="MGGZ01000047">
    <property type="protein sequence ID" value="OGM55762.1"/>
    <property type="molecule type" value="Genomic_DNA"/>
</dbReference>
<feature type="transmembrane region" description="Helical" evidence="2">
    <location>
        <begin position="77"/>
        <end position="93"/>
    </location>
</feature>
<evidence type="ECO:0000313" key="4">
    <source>
        <dbReference type="Proteomes" id="UP000178313"/>
    </source>
</evidence>
<comment type="caution">
    <text evidence="3">The sequence shown here is derived from an EMBL/GenBank/DDBJ whole genome shotgun (WGS) entry which is preliminary data.</text>
</comment>
<sequence>MPDETSQKESTFKKSEESPSEEPKPVVIQKEAEKELLTWTAPARPFKRRDKEFYITLIAIAGIVGLVLFLIEGFMPVVLIASLVFLFYVLSTVEPENIEYKVTNKGIKVVDKRTEWGVLIRFWFSRRFDNELLIIETLVIPGRMELVINAGDKEAIKKALTPYLPEEEAPPSYLDKAANWFAGRLPGNR</sequence>
<dbReference type="Proteomes" id="UP000178313">
    <property type="component" value="Unassembled WGS sequence"/>
</dbReference>
<evidence type="ECO:0000256" key="2">
    <source>
        <dbReference type="SAM" id="Phobius"/>
    </source>
</evidence>